<dbReference type="PANTHER" id="PTHR30097:SF4">
    <property type="entry name" value="SLR6042 PROTEIN"/>
    <property type="match status" value="1"/>
</dbReference>
<evidence type="ECO:0000313" key="8">
    <source>
        <dbReference type="EMBL" id="MBB3840424.1"/>
    </source>
</evidence>
<protein>
    <submittedName>
        <fullName evidence="8">RND family efflux transporter MFP subunit</fullName>
    </submittedName>
</protein>
<dbReference type="AlphaFoldDB" id="A0A7W5ZRP0"/>
<keyword evidence="9" id="KW-1185">Reference proteome</keyword>
<feature type="domain" description="CusB-like beta-barrel" evidence="5">
    <location>
        <begin position="445"/>
        <end position="522"/>
    </location>
</feature>
<dbReference type="GO" id="GO:0022857">
    <property type="term" value="F:transmembrane transporter activity"/>
    <property type="evidence" value="ECO:0007669"/>
    <property type="project" value="InterPro"/>
</dbReference>
<evidence type="ECO:0000313" key="9">
    <source>
        <dbReference type="Proteomes" id="UP000541352"/>
    </source>
</evidence>
<comment type="similarity">
    <text evidence="1">Belongs to the membrane fusion protein (MFP) (TC 8.A.1) family.</text>
</comment>
<dbReference type="GO" id="GO:0030313">
    <property type="term" value="C:cell envelope"/>
    <property type="evidence" value="ECO:0007669"/>
    <property type="project" value="TreeGrafter"/>
</dbReference>
<dbReference type="SUPFAM" id="SSF111369">
    <property type="entry name" value="HlyD-like secretion proteins"/>
    <property type="match status" value="1"/>
</dbReference>
<accession>A0A7W5ZRP0</accession>
<dbReference type="Proteomes" id="UP000541352">
    <property type="component" value="Unassembled WGS sequence"/>
</dbReference>
<dbReference type="EMBL" id="JACIBY010000010">
    <property type="protein sequence ID" value="MBB3840424.1"/>
    <property type="molecule type" value="Genomic_DNA"/>
</dbReference>
<name>A0A7W5ZRP0_9BACT</name>
<dbReference type="GO" id="GO:0015679">
    <property type="term" value="P:plasma membrane copper ion transport"/>
    <property type="evidence" value="ECO:0007669"/>
    <property type="project" value="TreeGrafter"/>
</dbReference>
<dbReference type="InterPro" id="IPR051909">
    <property type="entry name" value="MFP_Cation_Efflux"/>
</dbReference>
<dbReference type="NCBIfam" id="TIGR01730">
    <property type="entry name" value="RND_mfp"/>
    <property type="match status" value="1"/>
</dbReference>
<dbReference type="Pfam" id="PF25973">
    <property type="entry name" value="BSH_CzcB"/>
    <property type="match status" value="1"/>
</dbReference>
<evidence type="ECO:0000259" key="5">
    <source>
        <dbReference type="Pfam" id="PF25954"/>
    </source>
</evidence>
<feature type="transmembrane region" description="Helical" evidence="4">
    <location>
        <begin position="195"/>
        <end position="214"/>
    </location>
</feature>
<dbReference type="InterPro" id="IPR058792">
    <property type="entry name" value="Beta-barrel_RND_2"/>
</dbReference>
<reference evidence="8 9" key="1">
    <citation type="submission" date="2020-08" db="EMBL/GenBank/DDBJ databases">
        <title>Genomic Encyclopedia of Type Strains, Phase IV (KMG-IV): sequencing the most valuable type-strain genomes for metagenomic binning, comparative biology and taxonomic classification.</title>
        <authorList>
            <person name="Goeker M."/>
        </authorList>
    </citation>
    <scope>NUCLEOTIDE SEQUENCE [LARGE SCALE GENOMIC DNA]</scope>
    <source>
        <strain evidence="8 9">DSM 17976</strain>
    </source>
</reference>
<feature type="transmembrane region" description="Helical" evidence="4">
    <location>
        <begin position="26"/>
        <end position="43"/>
    </location>
</feature>
<dbReference type="GO" id="GO:0016020">
    <property type="term" value="C:membrane"/>
    <property type="evidence" value="ECO:0007669"/>
    <property type="project" value="InterPro"/>
</dbReference>
<evidence type="ECO:0000256" key="1">
    <source>
        <dbReference type="ARBA" id="ARBA00009477"/>
    </source>
</evidence>
<dbReference type="Gene3D" id="2.40.420.20">
    <property type="match status" value="1"/>
</dbReference>
<keyword evidence="4" id="KW-0472">Membrane</keyword>
<keyword evidence="4" id="KW-0812">Transmembrane</keyword>
<dbReference type="RefSeq" id="WP_183977375.1">
    <property type="nucleotide sequence ID" value="NZ_JACIBY010000010.1"/>
</dbReference>
<dbReference type="InterPro" id="IPR006143">
    <property type="entry name" value="RND_pump_MFP"/>
</dbReference>
<evidence type="ECO:0000259" key="6">
    <source>
        <dbReference type="Pfam" id="PF25973"/>
    </source>
</evidence>
<evidence type="ECO:0000256" key="3">
    <source>
        <dbReference type="SAM" id="Coils"/>
    </source>
</evidence>
<gene>
    <name evidence="8" type="ORF">FHS57_004444</name>
</gene>
<keyword evidence="2" id="KW-0813">Transport</keyword>
<dbReference type="Gene3D" id="2.40.30.170">
    <property type="match status" value="1"/>
</dbReference>
<dbReference type="Pfam" id="PF25954">
    <property type="entry name" value="Beta-barrel_RND_2"/>
    <property type="match status" value="1"/>
</dbReference>
<evidence type="ECO:0000256" key="4">
    <source>
        <dbReference type="SAM" id="Phobius"/>
    </source>
</evidence>
<dbReference type="PANTHER" id="PTHR30097">
    <property type="entry name" value="CATION EFFLUX SYSTEM PROTEIN CUSB"/>
    <property type="match status" value="1"/>
</dbReference>
<organism evidence="8 9">
    <name type="scientific">Runella defluvii</name>
    <dbReference type="NCBI Taxonomy" id="370973"/>
    <lineage>
        <taxon>Bacteria</taxon>
        <taxon>Pseudomonadati</taxon>
        <taxon>Bacteroidota</taxon>
        <taxon>Cytophagia</taxon>
        <taxon>Cytophagales</taxon>
        <taxon>Spirosomataceae</taxon>
        <taxon>Runella</taxon>
    </lineage>
</organism>
<evidence type="ECO:0000259" key="7">
    <source>
        <dbReference type="Pfam" id="PF25975"/>
    </source>
</evidence>
<sequence>MKKIDSSPLTPDGGIVRGLFANLNKLICLLICFLWGMGGFTYAQHMHADGTMHDDHDHGAHEPAAETIKAKKAEAVSDRYELVLKYEHLHANEAGKLTLYVADPATNRPISNAKIALSASLDSKATFDIKPKEAGIYEVTSRFSRERTFSLTAKIEGINGPDLMVLKGVLVGHDESEHAHEEANEQTGEWQIGNWRMWVMFGGGLVIGLIAMFLAMRKNRTLFSILLIGACLFPTYQPSQAQDDGHNHEGEQNAKGQQANGDAFEVPKETQFLFEVLTNPVETGNFRETTQLYGTVIPASTGMAVVQTPQVGRIVSLTTRVGQRVNKGQTLAVVEQTIDASTQVSLQAERNNLEVELATAQKEYDRLKKIEDIAAKRDMVEAEARLRKAQENLKVFNNIAKNGKGNSRLVALTAPISGVVAPFAVAIGSTVGTGETLFTITNLSKVYVEAQVFEQDADKVRLGTGFEVECQRESEKHKTNRVRLLSAAQVVNANQSQKMLFEVENPDGDFKIGEYVTVRAQARDENRTLALPNSALSQLNGKPCVFVKESPERFRVEYVAIGNNNGASTTILKGVHSGEKVVVTSSYQLKMIFLNQ</sequence>
<dbReference type="Pfam" id="PF25975">
    <property type="entry name" value="CzcB_C"/>
    <property type="match status" value="1"/>
</dbReference>
<proteinExistence type="inferred from homology"/>
<feature type="coiled-coil region" evidence="3">
    <location>
        <begin position="343"/>
        <end position="399"/>
    </location>
</feature>
<comment type="caution">
    <text evidence="8">The sequence shown here is derived from an EMBL/GenBank/DDBJ whole genome shotgun (WGS) entry which is preliminary data.</text>
</comment>
<dbReference type="GO" id="GO:0060003">
    <property type="term" value="P:copper ion export"/>
    <property type="evidence" value="ECO:0007669"/>
    <property type="project" value="TreeGrafter"/>
</dbReference>
<keyword evidence="4" id="KW-1133">Transmembrane helix</keyword>
<feature type="domain" description="CzcB-like C-terminal circularly permuted SH3-like" evidence="7">
    <location>
        <begin position="530"/>
        <end position="590"/>
    </location>
</feature>
<dbReference type="InterPro" id="IPR058647">
    <property type="entry name" value="BSH_CzcB-like"/>
</dbReference>
<evidence type="ECO:0000256" key="2">
    <source>
        <dbReference type="ARBA" id="ARBA00022448"/>
    </source>
</evidence>
<dbReference type="InterPro" id="IPR058649">
    <property type="entry name" value="CzcB_C"/>
</dbReference>
<dbReference type="Gene3D" id="2.40.50.100">
    <property type="match status" value="1"/>
</dbReference>
<keyword evidence="3" id="KW-0175">Coiled coil</keyword>
<feature type="domain" description="CzcB-like barrel-sandwich hybrid" evidence="6">
    <location>
        <begin position="304"/>
        <end position="442"/>
    </location>
</feature>